<dbReference type="PANTHER" id="PTHR13887">
    <property type="entry name" value="GLUTATHIONE S-TRANSFERASE KAPPA"/>
    <property type="match status" value="1"/>
</dbReference>
<accession>A0A9P9DTL5</accession>
<dbReference type="OrthoDB" id="1930760at2759"/>
<evidence type="ECO:0000259" key="1">
    <source>
        <dbReference type="Pfam" id="PF01323"/>
    </source>
</evidence>
<dbReference type="Proteomes" id="UP000738349">
    <property type="component" value="Unassembled WGS sequence"/>
</dbReference>
<organism evidence="2 3">
    <name type="scientific">Dactylonectria macrodidyma</name>
    <dbReference type="NCBI Taxonomy" id="307937"/>
    <lineage>
        <taxon>Eukaryota</taxon>
        <taxon>Fungi</taxon>
        <taxon>Dikarya</taxon>
        <taxon>Ascomycota</taxon>
        <taxon>Pezizomycotina</taxon>
        <taxon>Sordariomycetes</taxon>
        <taxon>Hypocreomycetidae</taxon>
        <taxon>Hypocreales</taxon>
        <taxon>Nectriaceae</taxon>
        <taxon>Dactylonectria</taxon>
    </lineage>
</organism>
<feature type="domain" description="DSBA-like thioredoxin" evidence="1">
    <location>
        <begin position="10"/>
        <end position="166"/>
    </location>
</feature>
<reference evidence="2" key="1">
    <citation type="journal article" date="2021" name="Nat. Commun.">
        <title>Genetic determinants of endophytism in the Arabidopsis root mycobiome.</title>
        <authorList>
            <person name="Mesny F."/>
            <person name="Miyauchi S."/>
            <person name="Thiergart T."/>
            <person name="Pickel B."/>
            <person name="Atanasova L."/>
            <person name="Karlsson M."/>
            <person name="Huettel B."/>
            <person name="Barry K.W."/>
            <person name="Haridas S."/>
            <person name="Chen C."/>
            <person name="Bauer D."/>
            <person name="Andreopoulos W."/>
            <person name="Pangilinan J."/>
            <person name="LaButti K."/>
            <person name="Riley R."/>
            <person name="Lipzen A."/>
            <person name="Clum A."/>
            <person name="Drula E."/>
            <person name="Henrissat B."/>
            <person name="Kohler A."/>
            <person name="Grigoriev I.V."/>
            <person name="Martin F.M."/>
            <person name="Hacquard S."/>
        </authorList>
    </citation>
    <scope>NUCLEOTIDE SEQUENCE</scope>
    <source>
        <strain evidence="2">MPI-CAGE-AT-0147</strain>
    </source>
</reference>
<gene>
    <name evidence="2" type="ORF">EDB81DRAFT_847042</name>
</gene>
<protein>
    <submittedName>
        <fullName evidence="2">Thioredoxin-like protein</fullName>
    </submittedName>
</protein>
<dbReference type="GO" id="GO:0016491">
    <property type="term" value="F:oxidoreductase activity"/>
    <property type="evidence" value="ECO:0007669"/>
    <property type="project" value="InterPro"/>
</dbReference>
<evidence type="ECO:0000313" key="2">
    <source>
        <dbReference type="EMBL" id="KAH7124799.1"/>
    </source>
</evidence>
<dbReference type="CDD" id="cd03024">
    <property type="entry name" value="DsbA_FrnE"/>
    <property type="match status" value="1"/>
</dbReference>
<sequence length="204" mass="23082">MRDFHIVLTLDVGCPWCYLGWKRLQNAISFIQKNTPDNLLTRIRVTYRTMSINPALPKSGIDRGEYLLNKMSSDVMSNVHSKLRALGEAEGIRYSLEGKIGNTKDVHRLLYLRKKKSAETEERLLSIIFRTHFEEDGDITSHKTLISCGRETGLDKIEVKDWLDSNGGVTKEGIVSVPHFVINGCYKLEGTPDSQVLTQILTSN</sequence>
<evidence type="ECO:0000313" key="3">
    <source>
        <dbReference type="Proteomes" id="UP000738349"/>
    </source>
</evidence>
<dbReference type="PANTHER" id="PTHR13887:SF41">
    <property type="entry name" value="THIOREDOXIN SUPERFAMILY PROTEIN"/>
    <property type="match status" value="1"/>
</dbReference>
<dbReference type="SUPFAM" id="SSF52833">
    <property type="entry name" value="Thioredoxin-like"/>
    <property type="match status" value="1"/>
</dbReference>
<name>A0A9P9DTL5_9HYPO</name>
<dbReference type="InterPro" id="IPR036249">
    <property type="entry name" value="Thioredoxin-like_sf"/>
</dbReference>
<proteinExistence type="predicted"/>
<dbReference type="Gene3D" id="3.40.30.10">
    <property type="entry name" value="Glutaredoxin"/>
    <property type="match status" value="1"/>
</dbReference>
<dbReference type="EMBL" id="JAGMUV010000021">
    <property type="protein sequence ID" value="KAH7124799.1"/>
    <property type="molecule type" value="Genomic_DNA"/>
</dbReference>
<dbReference type="Pfam" id="PF01323">
    <property type="entry name" value="DSBA"/>
    <property type="match status" value="1"/>
</dbReference>
<dbReference type="AlphaFoldDB" id="A0A9P9DTL5"/>
<dbReference type="InterPro" id="IPR001853">
    <property type="entry name" value="DSBA-like_thioredoxin_dom"/>
</dbReference>
<keyword evidence="3" id="KW-1185">Reference proteome</keyword>
<comment type="caution">
    <text evidence="2">The sequence shown here is derived from an EMBL/GenBank/DDBJ whole genome shotgun (WGS) entry which is preliminary data.</text>
</comment>